<keyword evidence="1" id="KW-0732">Signal</keyword>
<organism evidence="2 3">
    <name type="scientific">Clostridium tetani</name>
    <dbReference type="NCBI Taxonomy" id="1513"/>
    <lineage>
        <taxon>Bacteria</taxon>
        <taxon>Bacillati</taxon>
        <taxon>Bacillota</taxon>
        <taxon>Clostridia</taxon>
        <taxon>Eubacteriales</taxon>
        <taxon>Clostridiaceae</taxon>
        <taxon>Clostridium</taxon>
    </lineage>
</organism>
<name>A0ABY0EQ90_CLOTA</name>
<comment type="caution">
    <text evidence="2">The sequence shown here is derived from an EMBL/GenBank/DDBJ whole genome shotgun (WGS) entry which is preliminary data.</text>
</comment>
<reference evidence="2 3" key="1">
    <citation type="submission" date="2018-06" db="EMBL/GenBank/DDBJ databases">
        <title>Genome conservation of Clostridium tetani.</title>
        <authorList>
            <person name="Bruggemann H."/>
            <person name="Popoff M.R."/>
        </authorList>
    </citation>
    <scope>NUCLEOTIDE SEQUENCE [LARGE SCALE GENOMIC DNA]</scope>
    <source>
        <strain evidence="2 3">63.05</strain>
    </source>
</reference>
<evidence type="ECO:0000313" key="2">
    <source>
        <dbReference type="EMBL" id="RXI57170.1"/>
    </source>
</evidence>
<feature type="signal peptide" evidence="1">
    <location>
        <begin position="1"/>
        <end position="23"/>
    </location>
</feature>
<dbReference type="EMBL" id="QMAU01000024">
    <property type="protein sequence ID" value="RXI57170.1"/>
    <property type="molecule type" value="Genomic_DNA"/>
</dbReference>
<dbReference type="RefSeq" id="WP_039260656.1">
    <property type="nucleotide sequence ID" value="NZ_CASHSX010000013.1"/>
</dbReference>
<dbReference type="Proteomes" id="UP000290273">
    <property type="component" value="Unassembled WGS sequence"/>
</dbReference>
<accession>A0ABY0EQ90</accession>
<gene>
    <name evidence="2" type="ORF">DP131_05480</name>
</gene>
<proteinExistence type="predicted"/>
<evidence type="ECO:0000313" key="3">
    <source>
        <dbReference type="Proteomes" id="UP000290273"/>
    </source>
</evidence>
<protein>
    <submittedName>
        <fullName evidence="2">Uncharacterized protein</fullName>
    </submittedName>
</protein>
<sequence length="137" mass="14763">MNLKKIVLCTIMTIGMASVSVMAGGKSTGKDFILNKTAIRVYEQIDSLGKGYASTTVKATTNDYKDAKPTVGANLYNTSGEIVDYDYKQGVSSGINAVVYTRYLADPLSKDVAGISSKHSTHYHIDESVSLPYLGRP</sequence>
<evidence type="ECO:0000256" key="1">
    <source>
        <dbReference type="SAM" id="SignalP"/>
    </source>
</evidence>
<feature type="chain" id="PRO_5046602875" evidence="1">
    <location>
        <begin position="24"/>
        <end position="137"/>
    </location>
</feature>